<dbReference type="AlphaFoldDB" id="A0AAV6YZQ1"/>
<evidence type="ECO:0000313" key="1">
    <source>
        <dbReference type="EMBL" id="KAG8542799.1"/>
    </source>
</evidence>
<dbReference type="EMBL" id="WNYA01004437">
    <property type="protein sequence ID" value="KAG8542799.1"/>
    <property type="molecule type" value="Genomic_DNA"/>
</dbReference>
<sequence length="127" mass="14579">MAVLEIQANGDKVSEENITKAINSLEDTNMKEFILRCLSVTPELRPSAHNLLFHRVLFEVHSLKLLSAHCFLNTPYIMQDNLLEDKTKLIDPQAVMASIPRRDQGPILWRYSQASSIELDKFLEDVR</sequence>
<comment type="caution">
    <text evidence="1">The sequence shown here is derived from an EMBL/GenBank/DDBJ whole genome shotgun (WGS) entry which is preliminary data.</text>
</comment>
<dbReference type="Proteomes" id="UP000824782">
    <property type="component" value="Unassembled WGS sequence"/>
</dbReference>
<gene>
    <name evidence="1" type="ORF">GDO81_026097</name>
</gene>
<reference evidence="1" key="1">
    <citation type="thesis" date="2020" institute="ProQuest LLC" country="789 East Eisenhower Parkway, Ann Arbor, MI, USA">
        <title>Comparative Genomics and Chromosome Evolution.</title>
        <authorList>
            <person name="Mudd A.B."/>
        </authorList>
    </citation>
    <scope>NUCLEOTIDE SEQUENCE</scope>
    <source>
        <strain evidence="1">237g6f4</strain>
        <tissue evidence="1">Blood</tissue>
    </source>
</reference>
<organism evidence="1 2">
    <name type="scientific">Engystomops pustulosus</name>
    <name type="common">Tungara frog</name>
    <name type="synonym">Physalaemus pustulosus</name>
    <dbReference type="NCBI Taxonomy" id="76066"/>
    <lineage>
        <taxon>Eukaryota</taxon>
        <taxon>Metazoa</taxon>
        <taxon>Chordata</taxon>
        <taxon>Craniata</taxon>
        <taxon>Vertebrata</taxon>
        <taxon>Euteleostomi</taxon>
        <taxon>Amphibia</taxon>
        <taxon>Batrachia</taxon>
        <taxon>Anura</taxon>
        <taxon>Neobatrachia</taxon>
        <taxon>Hyloidea</taxon>
        <taxon>Leptodactylidae</taxon>
        <taxon>Leiuperinae</taxon>
        <taxon>Engystomops</taxon>
    </lineage>
</organism>
<evidence type="ECO:0000313" key="2">
    <source>
        <dbReference type="Proteomes" id="UP000824782"/>
    </source>
</evidence>
<proteinExistence type="predicted"/>
<keyword evidence="2" id="KW-1185">Reference proteome</keyword>
<dbReference type="InterPro" id="IPR011009">
    <property type="entry name" value="Kinase-like_dom_sf"/>
</dbReference>
<accession>A0AAV6YZQ1</accession>
<name>A0AAV6YZQ1_ENGPU</name>
<dbReference type="SUPFAM" id="SSF56112">
    <property type="entry name" value="Protein kinase-like (PK-like)"/>
    <property type="match status" value="1"/>
</dbReference>
<protein>
    <submittedName>
        <fullName evidence="1">Uncharacterized protein</fullName>
    </submittedName>
</protein>